<keyword evidence="8 12" id="KW-0479">Metal-binding</keyword>
<evidence type="ECO:0000256" key="10">
    <source>
        <dbReference type="ARBA" id="ARBA00023167"/>
    </source>
</evidence>
<feature type="binding site" evidence="11">
    <location>
        <begin position="519"/>
        <end position="520"/>
    </location>
    <ligand>
        <name>5-methyltetrahydropteroyltri-L-glutamate</name>
        <dbReference type="ChEBI" id="CHEBI:58207"/>
    </ligand>
</feature>
<keyword evidence="9 12" id="KW-0862">Zinc</keyword>
<dbReference type="EC" id="2.1.1.14" evidence="4"/>
<dbReference type="InterPro" id="IPR013215">
    <property type="entry name" value="Cbl-indep_Met_Synth_N"/>
</dbReference>
<evidence type="ECO:0000256" key="7">
    <source>
        <dbReference type="ARBA" id="ARBA00022679"/>
    </source>
</evidence>
<feature type="binding site" evidence="12">
    <location>
        <position position="647"/>
    </location>
    <ligand>
        <name>Zn(2+)</name>
        <dbReference type="ChEBI" id="CHEBI:29105"/>
        <label>1</label>
        <note>catalytic</note>
    </ligand>
</feature>
<proteinExistence type="inferred from homology"/>
<feature type="binding site" evidence="11">
    <location>
        <begin position="435"/>
        <end position="437"/>
    </location>
    <ligand>
        <name>L-homocysteine</name>
        <dbReference type="ChEBI" id="CHEBI:58199"/>
    </ligand>
</feature>
<dbReference type="Gene3D" id="3.20.20.210">
    <property type="match status" value="2"/>
</dbReference>
<keyword evidence="7 16" id="KW-0808">Transferase</keyword>
<protein>
    <recommendedName>
        <fullName evidence="4">5-methyltetrahydropteroyltriglutamate--homocysteine S-methyltransferase</fullName>
        <ecNumber evidence="4">2.1.1.14</ecNumber>
    </recommendedName>
</protein>
<dbReference type="InterPro" id="IPR002629">
    <property type="entry name" value="Met_Synth_C/arc"/>
</dbReference>
<evidence type="ECO:0000259" key="14">
    <source>
        <dbReference type="Pfam" id="PF01717"/>
    </source>
</evidence>
<dbReference type="OrthoDB" id="1053771at2759"/>
<feature type="binding site" evidence="12">
    <location>
        <position position="669"/>
    </location>
    <ligand>
        <name>Zn(2+)</name>
        <dbReference type="ChEBI" id="CHEBI:29105"/>
        <label>1</label>
        <note>catalytic</note>
    </ligand>
</feature>
<dbReference type="InParanoid" id="A0A1Z5KGF5"/>
<dbReference type="NCBIfam" id="NF003556">
    <property type="entry name" value="PRK05222.1"/>
    <property type="match status" value="1"/>
</dbReference>
<dbReference type="InterPro" id="IPR006276">
    <property type="entry name" value="Cobalamin-indep_Met_synthase"/>
</dbReference>
<evidence type="ECO:0000256" key="9">
    <source>
        <dbReference type="ARBA" id="ARBA00022833"/>
    </source>
</evidence>
<evidence type="ECO:0000256" key="2">
    <source>
        <dbReference type="ARBA" id="ARBA00004681"/>
    </source>
</evidence>
<accession>A0A1Z5KGF5</accession>
<keyword evidence="6" id="KW-0028">Amino-acid biosynthesis</keyword>
<feature type="active site" description="Proton donor" evidence="13">
    <location>
        <position position="698"/>
    </location>
</feature>
<evidence type="ECO:0000256" key="6">
    <source>
        <dbReference type="ARBA" id="ARBA00022605"/>
    </source>
</evidence>
<evidence type="ECO:0000256" key="12">
    <source>
        <dbReference type="PIRSR" id="PIRSR000382-2"/>
    </source>
</evidence>
<reference evidence="16 17" key="1">
    <citation type="journal article" date="2015" name="Plant Cell">
        <title>Oil accumulation by the oleaginous diatom Fistulifera solaris as revealed by the genome and transcriptome.</title>
        <authorList>
            <person name="Tanaka T."/>
            <person name="Maeda Y."/>
            <person name="Veluchamy A."/>
            <person name="Tanaka M."/>
            <person name="Abida H."/>
            <person name="Marechal E."/>
            <person name="Bowler C."/>
            <person name="Muto M."/>
            <person name="Sunaga Y."/>
            <person name="Tanaka M."/>
            <person name="Yoshino T."/>
            <person name="Taniguchi T."/>
            <person name="Fukuda Y."/>
            <person name="Nemoto M."/>
            <person name="Matsumoto M."/>
            <person name="Wong P.S."/>
            <person name="Aburatani S."/>
            <person name="Fujibuchi W."/>
        </authorList>
    </citation>
    <scope>NUCLEOTIDE SEQUENCE [LARGE SCALE GENOMIC DNA]</scope>
    <source>
        <strain evidence="16 17">JPCC DA0580</strain>
    </source>
</reference>
<evidence type="ECO:0000256" key="13">
    <source>
        <dbReference type="PIRSR" id="PIRSR000382-3"/>
    </source>
</evidence>
<feature type="binding site" evidence="12">
    <location>
        <position position="730"/>
    </location>
    <ligand>
        <name>Zn(2+)</name>
        <dbReference type="ChEBI" id="CHEBI:29105"/>
        <label>1</label>
        <note>catalytic</note>
    </ligand>
</feature>
<dbReference type="CDD" id="cd03311">
    <property type="entry name" value="CIMS_C_terminal_like"/>
    <property type="match status" value="1"/>
</dbReference>
<comment type="pathway">
    <text evidence="2">Amino-acid biosynthesis; L-methionine biosynthesis via de novo pathway; L-methionine from L-homocysteine (MetE route): step 1/1.</text>
</comment>
<feature type="binding site" evidence="12">
    <location>
        <position position="645"/>
    </location>
    <ligand>
        <name>Zn(2+)</name>
        <dbReference type="ChEBI" id="CHEBI:29105"/>
        <label>1</label>
        <note>catalytic</note>
    </ligand>
</feature>
<feature type="domain" description="Cobalamin-independent methionine synthase MetE N-terminal" evidence="15">
    <location>
        <begin position="6"/>
        <end position="309"/>
    </location>
</feature>
<evidence type="ECO:0000313" key="16">
    <source>
        <dbReference type="EMBL" id="GAX25151.1"/>
    </source>
</evidence>
<dbReference type="EMBL" id="BDSP01000220">
    <property type="protein sequence ID" value="GAX25151.1"/>
    <property type="molecule type" value="Genomic_DNA"/>
</dbReference>
<dbReference type="SUPFAM" id="SSF51726">
    <property type="entry name" value="UROD/MetE-like"/>
    <property type="match status" value="2"/>
</dbReference>
<evidence type="ECO:0000256" key="3">
    <source>
        <dbReference type="ARBA" id="ARBA00009553"/>
    </source>
</evidence>
<dbReference type="PANTHER" id="PTHR30519">
    <property type="entry name" value="5-METHYLTETRAHYDROPTEROYLTRIGLUTAMATE--HOMOCYSTEINE METHYLTRANSFERASE"/>
    <property type="match status" value="1"/>
</dbReference>
<comment type="similarity">
    <text evidence="3">Belongs to the vitamin-B12 independent methionine synthase family.</text>
</comment>
<dbReference type="Proteomes" id="UP000198406">
    <property type="component" value="Unassembled WGS sequence"/>
</dbReference>
<dbReference type="UniPathway" id="UPA00051">
    <property type="reaction ID" value="UER00082"/>
</dbReference>
<dbReference type="PIRSF" id="PIRSF000382">
    <property type="entry name" value="MeTrfase_B12_ind"/>
    <property type="match status" value="1"/>
</dbReference>
<dbReference type="Pfam" id="PF01717">
    <property type="entry name" value="Meth_synt_2"/>
    <property type="match status" value="1"/>
</dbReference>
<evidence type="ECO:0000259" key="15">
    <source>
        <dbReference type="Pfam" id="PF08267"/>
    </source>
</evidence>
<dbReference type="GO" id="GO:0003871">
    <property type="term" value="F:5-methyltetrahydropteroyltriglutamate-homocysteine S-methyltransferase activity"/>
    <property type="evidence" value="ECO:0007669"/>
    <property type="project" value="UniProtKB-EC"/>
</dbReference>
<evidence type="ECO:0000256" key="1">
    <source>
        <dbReference type="ARBA" id="ARBA00002777"/>
    </source>
</evidence>
<dbReference type="InterPro" id="IPR038071">
    <property type="entry name" value="UROD/MetE-like_sf"/>
</dbReference>
<dbReference type="AlphaFoldDB" id="A0A1Z5KGF5"/>
<dbReference type="GO" id="GO:0032259">
    <property type="term" value="P:methylation"/>
    <property type="evidence" value="ECO:0007669"/>
    <property type="project" value="UniProtKB-KW"/>
</dbReference>
<dbReference type="GO" id="GO:0009086">
    <property type="term" value="P:methionine biosynthetic process"/>
    <property type="evidence" value="ECO:0007669"/>
    <property type="project" value="UniProtKB-KW"/>
</dbReference>
<feature type="binding site" evidence="11">
    <location>
        <position position="115"/>
    </location>
    <ligand>
        <name>5-methyltetrahydropteroyltri-L-glutamate</name>
        <dbReference type="ChEBI" id="CHEBI:58207"/>
    </ligand>
</feature>
<evidence type="ECO:0000256" key="8">
    <source>
        <dbReference type="ARBA" id="ARBA00022723"/>
    </source>
</evidence>
<comment type="caution">
    <text evidence="16">The sequence shown here is derived from an EMBL/GenBank/DDBJ whole genome shotgun (WGS) entry which is preliminary data.</text>
</comment>
<comment type="cofactor">
    <cofactor evidence="12">
        <name>Zn(2+)</name>
        <dbReference type="ChEBI" id="CHEBI:29105"/>
    </cofactor>
    <text evidence="12">Binds 2 Zn(2+) ions per subunit.</text>
</comment>
<sequence>MKFVTTSSLGFPRMGPNRELKFALEKYWKGSISQDDLLHVARSVEDAAWALHAGLTKITVGDQYLYDFVLMMTESLGIVPKRFANQPPGIDRLFAMARGIDGAPALSMKKWITSNYHYMVPEYDETSQIHADFSRFLEDCRRGVTALGADCATPVLLGPVSFAYLTKISAPGMSKSTLVVLLLPVYQALMQELVGLGVKEIQIHEPCLVFNDPSITPLLDAAYPAILAPDVTINMVSYMDDVGDANYQWLMSATNGIHVVSLDFTRGDTLALVDKYGATKAIGCGLVDARNVWKFDPAKVLPVLKSLVSKGIAFRIQPSSTLQFLPWTVEREEKLIAENHPAVQVMAFAKEKLDEVVRLAKIAGCMLDGEDSNHLLADYESAWKSFVDSRVTSQSLSVRDRLQAVQLSDFRRSSDYLERRKEQLKGLPPLPTTTIGSFPQTSAIRRVRAAWKKGLLNDSEYQAAMDQQIAYCIGVQETLGLDILVHGEPERTDMVEFFGEQLEGIVFTQHGWVQSFGSRCVRPPVFWNDISRPFPMTTREYKVAQSLTEKPVKGMLTGPITILNWSFPRIDISRREQAFQVALCIRDEIRDLEEAGCIVIQVDEPALREGMPFRETERNEYLGWAVDAFRLSTAGAKSETQIHTHMCYCEFQDCMHAIDRMDTDVNSIENARSDNATLKAFKSIGYTKGFGPGLYDIHSPVVPSKEEIEAKLRSFLTVLDLDQTVVNPDCGLKTRGWPETIAALRNMVDATAVVRKELSTCLPCSM</sequence>
<feature type="binding site" evidence="11">
    <location>
        <position position="603"/>
    </location>
    <ligand>
        <name>L-homocysteine</name>
        <dbReference type="ChEBI" id="CHEBI:58199"/>
    </ligand>
</feature>
<organism evidence="16 17">
    <name type="scientific">Fistulifera solaris</name>
    <name type="common">Oleaginous diatom</name>
    <dbReference type="NCBI Taxonomy" id="1519565"/>
    <lineage>
        <taxon>Eukaryota</taxon>
        <taxon>Sar</taxon>
        <taxon>Stramenopiles</taxon>
        <taxon>Ochrophyta</taxon>
        <taxon>Bacillariophyta</taxon>
        <taxon>Bacillariophyceae</taxon>
        <taxon>Bacillariophycidae</taxon>
        <taxon>Naviculales</taxon>
        <taxon>Naviculaceae</taxon>
        <taxon>Fistulifera</taxon>
    </lineage>
</organism>
<feature type="binding site" evidence="11">
    <location>
        <position position="21"/>
    </location>
    <ligand>
        <name>5-methyltetrahydropteroyltri-L-glutamate</name>
        <dbReference type="ChEBI" id="CHEBI:58207"/>
    </ligand>
</feature>
<dbReference type="GO" id="GO:0008270">
    <property type="term" value="F:zinc ion binding"/>
    <property type="evidence" value="ECO:0007669"/>
    <property type="project" value="InterPro"/>
</dbReference>
<feature type="binding site" evidence="11">
    <location>
        <position position="488"/>
    </location>
    <ligand>
        <name>L-methionine</name>
        <dbReference type="ChEBI" id="CHEBI:57844"/>
    </ligand>
</feature>
<gene>
    <name evidence="16" type="ORF">FisN_15Lh298</name>
</gene>
<dbReference type="Pfam" id="PF08267">
    <property type="entry name" value="Meth_synt_1"/>
    <property type="match status" value="1"/>
</dbReference>
<feature type="binding site" evidence="11">
    <location>
        <position position="565"/>
    </location>
    <ligand>
        <name>5-methyltetrahydropteroyltri-L-glutamate</name>
        <dbReference type="ChEBI" id="CHEBI:58207"/>
    </ligand>
</feature>
<keyword evidence="10" id="KW-0486">Methionine biosynthesis</keyword>
<name>A0A1Z5KGF5_FISSO</name>
<evidence type="ECO:0000313" key="17">
    <source>
        <dbReference type="Proteomes" id="UP000198406"/>
    </source>
</evidence>
<feature type="binding site" evidence="11">
    <location>
        <position position="603"/>
    </location>
    <ligand>
        <name>L-methionine</name>
        <dbReference type="ChEBI" id="CHEBI:57844"/>
    </ligand>
</feature>
<evidence type="ECO:0000256" key="5">
    <source>
        <dbReference type="ARBA" id="ARBA00022603"/>
    </source>
</evidence>
<feature type="domain" description="Cobalamin-independent methionine synthase MetE C-terminal/archaeal" evidence="14">
    <location>
        <begin position="430"/>
        <end position="751"/>
    </location>
</feature>
<evidence type="ECO:0000256" key="4">
    <source>
        <dbReference type="ARBA" id="ARBA00012034"/>
    </source>
</evidence>
<feature type="binding site" evidence="12">
    <location>
        <position position="656"/>
    </location>
    <ligand>
        <name>Zn(2+)</name>
        <dbReference type="ChEBI" id="CHEBI:29105"/>
        <label>1</label>
        <note>catalytic</note>
    </ligand>
</feature>
<feature type="binding site" evidence="11">
    <location>
        <begin position="435"/>
        <end position="437"/>
    </location>
    <ligand>
        <name>L-methionine</name>
        <dbReference type="ChEBI" id="CHEBI:57844"/>
    </ligand>
</feature>
<evidence type="ECO:0000256" key="11">
    <source>
        <dbReference type="PIRSR" id="PIRSR000382-1"/>
    </source>
</evidence>
<comment type="function">
    <text evidence="1">Catalyzes the transfer of a methyl group from 5-methyltetrahydrofolate to homocysteine resulting in methionine formation.</text>
</comment>
<keyword evidence="5 16" id="KW-0489">Methyltransferase</keyword>
<keyword evidence="17" id="KW-1185">Reference proteome</keyword>